<accession>A0A0Q3PD03</accession>
<protein>
    <submittedName>
        <fullName evidence="5 6">Uncharacterized protein</fullName>
    </submittedName>
</protein>
<dbReference type="AlphaFoldDB" id="A0A0Q3PD03"/>
<dbReference type="InterPro" id="IPR005202">
    <property type="entry name" value="TF_GRAS"/>
</dbReference>
<dbReference type="GO" id="GO:0005634">
    <property type="term" value="C:nucleus"/>
    <property type="evidence" value="ECO:0000318"/>
    <property type="project" value="GO_Central"/>
</dbReference>
<dbReference type="Pfam" id="PF03514">
    <property type="entry name" value="GRAS"/>
    <property type="match status" value="1"/>
</dbReference>
<dbReference type="STRING" id="15368.A0A0Q3PD03"/>
<feature type="region of interest" description="Leucine repeat II (LRII)" evidence="3">
    <location>
        <begin position="378"/>
        <end position="410"/>
    </location>
</feature>
<feature type="region of interest" description="Disordered" evidence="4">
    <location>
        <begin position="1"/>
        <end position="29"/>
    </location>
</feature>
<dbReference type="GeneID" id="100845924"/>
<dbReference type="PROSITE" id="PS50985">
    <property type="entry name" value="GRAS"/>
    <property type="match status" value="1"/>
</dbReference>
<evidence type="ECO:0000256" key="3">
    <source>
        <dbReference type="PROSITE-ProRule" id="PRU01191"/>
    </source>
</evidence>
<comment type="caution">
    <text evidence="3">Lacks conserved residue(s) required for the propagation of feature annotation.</text>
</comment>
<dbReference type="GO" id="GO:0003700">
    <property type="term" value="F:DNA-binding transcription factor activity"/>
    <property type="evidence" value="ECO:0000318"/>
    <property type="project" value="GO_Central"/>
</dbReference>
<name>A0A0Q3PD03_BRADI</name>
<evidence type="ECO:0000313" key="6">
    <source>
        <dbReference type="EnsemblPlants" id="KQJ87065"/>
    </source>
</evidence>
<sequence length="603" mass="68036">MAATREELLGVAEPAPLPPPTHGDSQKPQNDLSLAYIVRMLMEDDTVDTFPDQYPDHPKLLQAEQNFAQILSAANITSAPGGALDTALLPSRDNNNNNSTLFPGENSSTSKAFFKGMVDASMLLPRDNGVLDGRGYKKRFDMDDETEAGRGRGRSRTDSEEEDTALKMLDRLILNGYDKYPGEMQDVLITLDKEKNATQKRIRWRGRGGARQTETTVTDLETLLIRCAESVSRNDRHSAIEVLERIKRYSSPRGDARQRVAYYFAQGLEARLAGTGSELYRSLVGKHTSTLELVQAYHLQMATCCFVNVASLFSNYTIYNAVAGRRKLHIVHYGIITGYKWPELIQRLADREGGPPEVRFTTINNPQPGFCPAELIKEAGHRLSACASKFGVPFKFHAVAAKLESVQAEDLHFDPDEVLIVHSLFQFRTMLDDNLTGDKVNPRDMVLNTIRKMKPSVFVHAVVNGSYSAALFMTRFRQALYYFTALFDMMDTAIPRGNDKRMLVERDSFAWSAINMIACEGTDRVERPQNYREWQAQNQRAGLRQLPLDCDIVLSLKDEVKNKYHTHFMVYEDHRWVLQGWKGRVLCALATWTVDDTSASEVT</sequence>
<reference evidence="6" key="3">
    <citation type="submission" date="2018-08" db="UniProtKB">
        <authorList>
            <consortium name="EnsemblPlants"/>
        </authorList>
    </citation>
    <scope>IDENTIFICATION</scope>
    <source>
        <strain evidence="6">cv. Bd21</strain>
    </source>
</reference>
<evidence type="ECO:0000256" key="4">
    <source>
        <dbReference type="SAM" id="MobiDB-lite"/>
    </source>
</evidence>
<gene>
    <name evidence="6" type="primary">LOC100845924</name>
    <name evidence="5" type="ORF">BRADI_4g09232v3</name>
</gene>
<dbReference type="EnsemblPlants" id="KQJ87065">
    <property type="protein sequence ID" value="KQJ87065"/>
    <property type="gene ID" value="BRADI_4g09232v3"/>
</dbReference>
<feature type="region of interest" description="VHIID" evidence="3">
    <location>
        <begin position="297"/>
        <end position="362"/>
    </location>
</feature>
<dbReference type="EMBL" id="CM000883">
    <property type="protein sequence ID" value="KQJ87065.2"/>
    <property type="molecule type" value="Genomic_DNA"/>
</dbReference>
<keyword evidence="1" id="KW-0805">Transcription regulation</keyword>
<dbReference type="Proteomes" id="UP000008810">
    <property type="component" value="Chromosome 4"/>
</dbReference>
<dbReference type="Gramene" id="KQJ87065">
    <property type="protein sequence ID" value="KQJ87065"/>
    <property type="gene ID" value="BRADI_4g09232v3"/>
</dbReference>
<organism evidence="5">
    <name type="scientific">Brachypodium distachyon</name>
    <name type="common">Purple false brome</name>
    <name type="synonym">Trachynia distachya</name>
    <dbReference type="NCBI Taxonomy" id="15368"/>
    <lineage>
        <taxon>Eukaryota</taxon>
        <taxon>Viridiplantae</taxon>
        <taxon>Streptophyta</taxon>
        <taxon>Embryophyta</taxon>
        <taxon>Tracheophyta</taxon>
        <taxon>Spermatophyta</taxon>
        <taxon>Magnoliopsida</taxon>
        <taxon>Liliopsida</taxon>
        <taxon>Poales</taxon>
        <taxon>Poaceae</taxon>
        <taxon>BOP clade</taxon>
        <taxon>Pooideae</taxon>
        <taxon>Stipodae</taxon>
        <taxon>Brachypodieae</taxon>
        <taxon>Brachypodium</taxon>
    </lineage>
</organism>
<evidence type="ECO:0000313" key="5">
    <source>
        <dbReference type="EMBL" id="KQJ87065.2"/>
    </source>
</evidence>
<dbReference type="GO" id="GO:0043565">
    <property type="term" value="F:sequence-specific DNA binding"/>
    <property type="evidence" value="ECO:0000318"/>
    <property type="project" value="GO_Central"/>
</dbReference>
<evidence type="ECO:0000313" key="7">
    <source>
        <dbReference type="Proteomes" id="UP000008810"/>
    </source>
</evidence>
<dbReference type="OrthoDB" id="47276at2759"/>
<evidence type="ECO:0000256" key="1">
    <source>
        <dbReference type="ARBA" id="ARBA00023015"/>
    </source>
</evidence>
<proteinExistence type="inferred from homology"/>
<reference evidence="5" key="2">
    <citation type="submission" date="2017-06" db="EMBL/GenBank/DDBJ databases">
        <title>WGS assembly of Brachypodium distachyon.</title>
        <authorList>
            <consortium name="The International Brachypodium Initiative"/>
            <person name="Lucas S."/>
            <person name="Harmon-Smith M."/>
            <person name="Lail K."/>
            <person name="Tice H."/>
            <person name="Grimwood J."/>
            <person name="Bruce D."/>
            <person name="Barry K."/>
            <person name="Shu S."/>
            <person name="Lindquist E."/>
            <person name="Wang M."/>
            <person name="Pitluck S."/>
            <person name="Vogel J.P."/>
            <person name="Garvin D.F."/>
            <person name="Mockler T.C."/>
            <person name="Schmutz J."/>
            <person name="Rokhsar D."/>
            <person name="Bevan M.W."/>
        </authorList>
    </citation>
    <scope>NUCLEOTIDE SEQUENCE</scope>
    <source>
        <strain evidence="5">Bd21</strain>
    </source>
</reference>
<dbReference type="RefSeq" id="XP_024310220.1">
    <property type="nucleotide sequence ID" value="XM_024454452.1"/>
</dbReference>
<feature type="region of interest" description="SAW" evidence="3">
    <location>
        <begin position="518"/>
        <end position="593"/>
    </location>
</feature>
<evidence type="ECO:0000256" key="2">
    <source>
        <dbReference type="ARBA" id="ARBA00023163"/>
    </source>
</evidence>
<dbReference type="RefSeq" id="XP_003575622.1">
    <property type="nucleotide sequence ID" value="XM_003575574.4"/>
</dbReference>
<comment type="similarity">
    <text evidence="3">Belongs to the GRAS family.</text>
</comment>
<keyword evidence="2" id="KW-0804">Transcription</keyword>
<dbReference type="KEGG" id="bdi:100845924"/>
<keyword evidence="7" id="KW-1185">Reference proteome</keyword>
<feature type="region of interest" description="Leucine repeat I (LRI)" evidence="3">
    <location>
        <begin position="218"/>
        <end position="278"/>
    </location>
</feature>
<feature type="region of interest" description="Disordered" evidence="4">
    <location>
        <begin position="142"/>
        <end position="162"/>
    </location>
</feature>
<dbReference type="PANTHER" id="PTHR31636">
    <property type="entry name" value="OSJNBA0084A10.13 PROTEIN-RELATED"/>
    <property type="match status" value="1"/>
</dbReference>
<dbReference type="GO" id="GO:0006355">
    <property type="term" value="P:regulation of DNA-templated transcription"/>
    <property type="evidence" value="ECO:0000318"/>
    <property type="project" value="GO_Central"/>
</dbReference>
<reference evidence="5 6" key="1">
    <citation type="journal article" date="2010" name="Nature">
        <title>Genome sequencing and analysis of the model grass Brachypodium distachyon.</title>
        <authorList>
            <consortium name="International Brachypodium Initiative"/>
        </authorList>
    </citation>
    <scope>NUCLEOTIDE SEQUENCE [LARGE SCALE GENOMIC DNA]</scope>
    <source>
        <strain evidence="5">Bd21</strain>
        <strain evidence="6">cv. Bd21</strain>
    </source>
</reference>